<protein>
    <submittedName>
        <fullName evidence="9">Uncharacterized protein</fullName>
    </submittedName>
</protein>
<dbReference type="InterPro" id="IPR036236">
    <property type="entry name" value="Znf_C2H2_sf"/>
</dbReference>
<evidence type="ECO:0000256" key="2">
    <source>
        <dbReference type="ARBA" id="ARBA00022723"/>
    </source>
</evidence>
<keyword evidence="4" id="KW-0863">Zinc-finger</keyword>
<dbReference type="PROSITE" id="PS00028">
    <property type="entry name" value="ZINC_FINGER_C2H2_1"/>
    <property type="match status" value="2"/>
</dbReference>
<evidence type="ECO:0000256" key="3">
    <source>
        <dbReference type="ARBA" id="ARBA00022737"/>
    </source>
</evidence>
<evidence type="ECO:0000256" key="6">
    <source>
        <dbReference type="ARBA" id="ARBA00023015"/>
    </source>
</evidence>
<evidence type="ECO:0000313" key="9">
    <source>
        <dbReference type="EMBL" id="CAD7234192.1"/>
    </source>
</evidence>
<dbReference type="Gene3D" id="3.30.160.60">
    <property type="entry name" value="Classic Zinc Finger"/>
    <property type="match status" value="2"/>
</dbReference>
<keyword evidence="2" id="KW-0479">Metal-binding</keyword>
<dbReference type="GO" id="GO:0000977">
    <property type="term" value="F:RNA polymerase II transcription regulatory region sequence-specific DNA binding"/>
    <property type="evidence" value="ECO:0007669"/>
    <property type="project" value="TreeGrafter"/>
</dbReference>
<dbReference type="SUPFAM" id="SSF57667">
    <property type="entry name" value="beta-beta-alpha zinc fingers"/>
    <property type="match status" value="1"/>
</dbReference>
<accession>A0A7R8ZRW7</accession>
<dbReference type="InterPro" id="IPR050717">
    <property type="entry name" value="C2H2-ZF_Transcription_Reg"/>
</dbReference>
<dbReference type="SMART" id="SM00355">
    <property type="entry name" value="ZnF_C2H2"/>
    <property type="match status" value="2"/>
</dbReference>
<proteinExistence type="predicted"/>
<reference evidence="9" key="1">
    <citation type="submission" date="2020-11" db="EMBL/GenBank/DDBJ databases">
        <authorList>
            <person name="Tran Van P."/>
        </authorList>
    </citation>
    <scope>NUCLEOTIDE SEQUENCE</scope>
</reference>
<keyword evidence="7" id="KW-0804">Transcription</keyword>
<dbReference type="PANTHER" id="PTHR14196:SF0">
    <property type="entry name" value="PROTEIN BOWEL"/>
    <property type="match status" value="1"/>
</dbReference>
<dbReference type="Pfam" id="PF00096">
    <property type="entry name" value="zf-C2H2"/>
    <property type="match status" value="2"/>
</dbReference>
<gene>
    <name evidence="9" type="ORF">CTOB1V02_LOCUS12009</name>
</gene>
<keyword evidence="3" id="KW-0677">Repeat</keyword>
<dbReference type="AlphaFoldDB" id="A0A7R8ZRW7"/>
<keyword evidence="6" id="KW-0805">Transcription regulation</keyword>
<evidence type="ECO:0000256" key="7">
    <source>
        <dbReference type="ARBA" id="ARBA00023163"/>
    </source>
</evidence>
<evidence type="ECO:0000256" key="4">
    <source>
        <dbReference type="ARBA" id="ARBA00022771"/>
    </source>
</evidence>
<dbReference type="PANTHER" id="PTHR14196">
    <property type="entry name" value="ODD-SKIPPED - RELATED"/>
    <property type="match status" value="1"/>
</dbReference>
<evidence type="ECO:0000256" key="8">
    <source>
        <dbReference type="ARBA" id="ARBA00023242"/>
    </source>
</evidence>
<dbReference type="GO" id="GO:0008270">
    <property type="term" value="F:zinc ion binding"/>
    <property type="evidence" value="ECO:0007669"/>
    <property type="project" value="UniProtKB-KW"/>
</dbReference>
<evidence type="ECO:0000256" key="5">
    <source>
        <dbReference type="ARBA" id="ARBA00022833"/>
    </source>
</evidence>
<evidence type="ECO:0000256" key="1">
    <source>
        <dbReference type="ARBA" id="ARBA00004123"/>
    </source>
</evidence>
<dbReference type="PROSITE" id="PS50157">
    <property type="entry name" value="ZINC_FINGER_C2H2_2"/>
    <property type="match status" value="2"/>
</dbReference>
<dbReference type="GO" id="GO:0005634">
    <property type="term" value="C:nucleus"/>
    <property type="evidence" value="ECO:0007669"/>
    <property type="project" value="UniProtKB-SubCell"/>
</dbReference>
<dbReference type="FunFam" id="3.30.160.60:FF:000358">
    <property type="entry name" value="zinc finger protein 24"/>
    <property type="match status" value="1"/>
</dbReference>
<dbReference type="InterPro" id="IPR013087">
    <property type="entry name" value="Znf_C2H2_type"/>
</dbReference>
<dbReference type="OrthoDB" id="6330646at2759"/>
<sequence length="87" mass="10166">MVHERVHTGERPYKCSICEKAYARSDRLQRHERSHFDKKPYKCSACGEGFSAAFNVKIHQKRKHSVATEQSVMPFFSNKPPVFNLRL</sequence>
<keyword evidence="8" id="KW-0539">Nucleus</keyword>
<organism evidence="9">
    <name type="scientific">Cyprideis torosa</name>
    <dbReference type="NCBI Taxonomy" id="163714"/>
    <lineage>
        <taxon>Eukaryota</taxon>
        <taxon>Metazoa</taxon>
        <taxon>Ecdysozoa</taxon>
        <taxon>Arthropoda</taxon>
        <taxon>Crustacea</taxon>
        <taxon>Oligostraca</taxon>
        <taxon>Ostracoda</taxon>
        <taxon>Podocopa</taxon>
        <taxon>Podocopida</taxon>
        <taxon>Cytherocopina</taxon>
        <taxon>Cytheroidea</taxon>
        <taxon>Cytherideidae</taxon>
        <taxon>Cyprideis</taxon>
    </lineage>
</organism>
<dbReference type="GO" id="GO:0000981">
    <property type="term" value="F:DNA-binding transcription factor activity, RNA polymerase II-specific"/>
    <property type="evidence" value="ECO:0007669"/>
    <property type="project" value="TreeGrafter"/>
</dbReference>
<name>A0A7R8ZRW7_9CRUS</name>
<dbReference type="EMBL" id="OB667998">
    <property type="protein sequence ID" value="CAD7234192.1"/>
    <property type="molecule type" value="Genomic_DNA"/>
</dbReference>
<comment type="subcellular location">
    <subcellularLocation>
        <location evidence="1">Nucleus</location>
    </subcellularLocation>
</comment>
<keyword evidence="5" id="KW-0862">Zinc</keyword>